<dbReference type="SUPFAM" id="SSF52151">
    <property type="entry name" value="FabD/lysophospholipase-like"/>
    <property type="match status" value="1"/>
</dbReference>
<feature type="transmembrane region" description="Helical" evidence="1">
    <location>
        <begin position="185"/>
        <end position="211"/>
    </location>
</feature>
<dbReference type="InterPro" id="IPR016035">
    <property type="entry name" value="Acyl_Trfase/lysoPLipase"/>
</dbReference>
<dbReference type="Gene3D" id="3.40.1090.10">
    <property type="entry name" value="Cytosolic phospholipase A2 catalytic domain"/>
    <property type="match status" value="1"/>
</dbReference>
<dbReference type="GO" id="GO:0004623">
    <property type="term" value="F:phospholipase A2 activity"/>
    <property type="evidence" value="ECO:0007669"/>
    <property type="project" value="TreeGrafter"/>
</dbReference>
<evidence type="ECO:0000256" key="1">
    <source>
        <dbReference type="SAM" id="Phobius"/>
    </source>
</evidence>
<dbReference type="AlphaFoldDB" id="A0A4R6UW46"/>
<feature type="transmembrane region" description="Helical" evidence="1">
    <location>
        <begin position="232"/>
        <end position="252"/>
    </location>
</feature>
<dbReference type="GO" id="GO:0046475">
    <property type="term" value="P:glycerophospholipid catabolic process"/>
    <property type="evidence" value="ECO:0007669"/>
    <property type="project" value="TreeGrafter"/>
</dbReference>
<keyword evidence="1" id="KW-1133">Transmembrane helix</keyword>
<gene>
    <name evidence="2" type="ORF">EV696_102178</name>
</gene>
<feature type="transmembrane region" description="Helical" evidence="1">
    <location>
        <begin position="295"/>
        <end position="314"/>
    </location>
</feature>
<keyword evidence="1" id="KW-0812">Transmembrane</keyword>
<evidence type="ECO:0000313" key="3">
    <source>
        <dbReference type="Proteomes" id="UP000295375"/>
    </source>
</evidence>
<evidence type="ECO:0000313" key="2">
    <source>
        <dbReference type="EMBL" id="TDQ50496.1"/>
    </source>
</evidence>
<protein>
    <submittedName>
        <fullName evidence="2">Patatin-like phospholipase</fullName>
    </submittedName>
</protein>
<name>A0A4R6UW46_9GAMM</name>
<keyword evidence="3" id="KW-1185">Reference proteome</keyword>
<dbReference type="RefSeq" id="WP_133587710.1">
    <property type="nucleotide sequence ID" value="NZ_CP037953.1"/>
</dbReference>
<feature type="transmembrane region" description="Helical" evidence="1">
    <location>
        <begin position="326"/>
        <end position="346"/>
    </location>
</feature>
<sequence>MNAADKSGSNTTFDEVKKAEQQWLQQRRQAAQIDPQQAKIGLAVSGGGIRSACFHLGILQGLIARDSMKQVDYFSSVSGGGYIASCWQWLSQQSRPGLRDPFAEPQETGHTVLDWLRAHGKYLIDGHRVTGFTLGASILAGALFNLLVILPSLLLLFWLMSLPLFPLDWPHWLSLPGAATLKAHSGFLMLFAISGLSLVLYLLLVPLMALWRDQRHGLSVHRAFRQRMLMGRLLSISLLSFFIALIPVLARLEDTIATFIGKETWQSVLPHINYLLPMLAGAFTATRRSLSPQTAYIGITLLVFGLCAFAYHVVAHTAFIDEPYYWAWFGLSLILLAVAHINIVSMHSYYLHQLRRAFFPFTTSIKPRDPDLPLREFRAEQGAAYPLVNTTVNTRNSNDRLQSERCGASFTLSPLYCGAPQTGYLETVQFNGGNTTLGQAMTTSGAAVDPDSRFTSNRAISFLMTLLNARLGCWVRHRPGHRHIPYAVIVRELLAVGLRERSSLLHLSDGGHFENLGVYELIRRRCPCILVGDAGADPDLQFSDLGNLIQLAAADFSTEINLCVEALKHSPESRGPCFAVGEIRYPDGSSGMLVYVKSLLPENATADLTAFAASDPAFPNDSTADQFFGEQHFDAYRRLGQQCLQQVFDRYQATNLAELFEKAKPATN</sequence>
<dbReference type="PANTHER" id="PTHR10728">
    <property type="entry name" value="CYTOSOLIC PHOSPHOLIPASE A2"/>
    <property type="match status" value="1"/>
</dbReference>
<organism evidence="2 3">
    <name type="scientific">Permianibacter aggregans</name>
    <dbReference type="NCBI Taxonomy" id="1510150"/>
    <lineage>
        <taxon>Bacteria</taxon>
        <taxon>Pseudomonadati</taxon>
        <taxon>Pseudomonadota</taxon>
        <taxon>Gammaproteobacteria</taxon>
        <taxon>Pseudomonadales</taxon>
        <taxon>Pseudomonadaceae</taxon>
        <taxon>Permianibacter</taxon>
    </lineage>
</organism>
<dbReference type="PANTHER" id="PTHR10728:SF40">
    <property type="entry name" value="PATATIN FAMILY PROTEIN"/>
    <property type="match status" value="1"/>
</dbReference>
<comment type="caution">
    <text evidence="2">The sequence shown here is derived from an EMBL/GenBank/DDBJ whole genome shotgun (WGS) entry which is preliminary data.</text>
</comment>
<proteinExistence type="predicted"/>
<reference evidence="2 3" key="1">
    <citation type="submission" date="2019-03" db="EMBL/GenBank/DDBJ databases">
        <title>Genomic Encyclopedia of Type Strains, Phase IV (KMG-IV): sequencing the most valuable type-strain genomes for metagenomic binning, comparative biology and taxonomic classification.</title>
        <authorList>
            <person name="Goeker M."/>
        </authorList>
    </citation>
    <scope>NUCLEOTIDE SEQUENCE [LARGE SCALE GENOMIC DNA]</scope>
    <source>
        <strain evidence="2 3">DSM 103792</strain>
    </source>
</reference>
<feature type="transmembrane region" description="Helical" evidence="1">
    <location>
        <begin position="138"/>
        <end position="165"/>
    </location>
</feature>
<accession>A0A4R6UW46</accession>
<keyword evidence="1" id="KW-0472">Membrane</keyword>
<dbReference type="OrthoDB" id="100544at2"/>
<dbReference type="EMBL" id="SNYM01000002">
    <property type="protein sequence ID" value="TDQ50496.1"/>
    <property type="molecule type" value="Genomic_DNA"/>
</dbReference>
<dbReference type="GO" id="GO:0005829">
    <property type="term" value="C:cytosol"/>
    <property type="evidence" value="ECO:0007669"/>
    <property type="project" value="TreeGrafter"/>
</dbReference>
<dbReference type="Proteomes" id="UP000295375">
    <property type="component" value="Unassembled WGS sequence"/>
</dbReference>